<keyword evidence="2" id="KW-1185">Reference proteome</keyword>
<dbReference type="AlphaFoldDB" id="A0ABD2NH46"/>
<gene>
    <name evidence="1" type="ORF">HHI36_013200</name>
</gene>
<dbReference type="EMBL" id="JABFTP020000103">
    <property type="protein sequence ID" value="KAL3277859.1"/>
    <property type="molecule type" value="Genomic_DNA"/>
</dbReference>
<dbReference type="Proteomes" id="UP001516400">
    <property type="component" value="Unassembled WGS sequence"/>
</dbReference>
<comment type="caution">
    <text evidence="1">The sequence shown here is derived from an EMBL/GenBank/DDBJ whole genome shotgun (WGS) entry which is preliminary data.</text>
</comment>
<evidence type="ECO:0000313" key="1">
    <source>
        <dbReference type="EMBL" id="KAL3277859.1"/>
    </source>
</evidence>
<reference evidence="1 2" key="1">
    <citation type="journal article" date="2021" name="BMC Biol.">
        <title>Horizontally acquired antibacterial genes associated with adaptive radiation of ladybird beetles.</title>
        <authorList>
            <person name="Li H.S."/>
            <person name="Tang X.F."/>
            <person name="Huang Y.H."/>
            <person name="Xu Z.Y."/>
            <person name="Chen M.L."/>
            <person name="Du X.Y."/>
            <person name="Qiu B.Y."/>
            <person name="Chen P.T."/>
            <person name="Zhang W."/>
            <person name="Slipinski A."/>
            <person name="Escalona H.E."/>
            <person name="Waterhouse R.M."/>
            <person name="Zwick A."/>
            <person name="Pang H."/>
        </authorList>
    </citation>
    <scope>NUCLEOTIDE SEQUENCE [LARGE SCALE GENOMIC DNA]</scope>
    <source>
        <strain evidence="1">SYSU2018</strain>
    </source>
</reference>
<sequence length="122" mass="14033">MVPSKMNNNNEVNKINSQQVVDAIQCILPALKCKKVIELTESDVLAVHKWSTMLRKSNKKRNSNNRTSTIIGKKTSEKSIKLSDEQLISKSKYLILLNCYRSPSDDMNMFLKNLENILHYPH</sequence>
<evidence type="ECO:0000313" key="2">
    <source>
        <dbReference type="Proteomes" id="UP001516400"/>
    </source>
</evidence>
<organism evidence="1 2">
    <name type="scientific">Cryptolaemus montrouzieri</name>
    <dbReference type="NCBI Taxonomy" id="559131"/>
    <lineage>
        <taxon>Eukaryota</taxon>
        <taxon>Metazoa</taxon>
        <taxon>Ecdysozoa</taxon>
        <taxon>Arthropoda</taxon>
        <taxon>Hexapoda</taxon>
        <taxon>Insecta</taxon>
        <taxon>Pterygota</taxon>
        <taxon>Neoptera</taxon>
        <taxon>Endopterygota</taxon>
        <taxon>Coleoptera</taxon>
        <taxon>Polyphaga</taxon>
        <taxon>Cucujiformia</taxon>
        <taxon>Coccinelloidea</taxon>
        <taxon>Coccinellidae</taxon>
        <taxon>Scymninae</taxon>
        <taxon>Scymnini</taxon>
        <taxon>Cryptolaemus</taxon>
    </lineage>
</organism>
<proteinExistence type="predicted"/>
<accession>A0ABD2NH46</accession>
<protein>
    <submittedName>
        <fullName evidence="1">Uncharacterized protein</fullName>
    </submittedName>
</protein>
<name>A0ABD2NH46_9CUCU</name>